<keyword evidence="2" id="KW-1185">Reference proteome</keyword>
<dbReference type="EMBL" id="KQ030710">
    <property type="protein sequence ID" value="KJZ69495.1"/>
    <property type="molecule type" value="Genomic_DNA"/>
</dbReference>
<name>A0A0F7ZJB7_9HYPO</name>
<accession>A0A0F7ZJB7</accession>
<sequence length="248" mass="27731">MASIAVAVGWRYREKLHFDEVLIRVYEGITIVAADVSLPHDFENILYRFVNAENASSSETSDEIQVETEEFSLDSTHQEGSNNESAEILYPDIFSASPGFVQTSAETPVINMTHFVTLPNPEDIGNQTTETIDNGGIMFPDPVRFQMPSPTHNFTLNAGEPWSCANQPALTEQGIKGLSMEQLNLDVVRRDSLARLRALMQKNFKFWDDLRNRPDIDSWGELASSFDDHHQQLFPTSGNEGQHVGGQA</sequence>
<dbReference type="Proteomes" id="UP000054481">
    <property type="component" value="Unassembled WGS sequence"/>
</dbReference>
<evidence type="ECO:0000313" key="2">
    <source>
        <dbReference type="Proteomes" id="UP000054481"/>
    </source>
</evidence>
<evidence type="ECO:0000313" key="1">
    <source>
        <dbReference type="EMBL" id="KJZ69495.1"/>
    </source>
</evidence>
<organism evidence="1 2">
    <name type="scientific">Hirsutella minnesotensis 3608</name>
    <dbReference type="NCBI Taxonomy" id="1043627"/>
    <lineage>
        <taxon>Eukaryota</taxon>
        <taxon>Fungi</taxon>
        <taxon>Dikarya</taxon>
        <taxon>Ascomycota</taxon>
        <taxon>Pezizomycotina</taxon>
        <taxon>Sordariomycetes</taxon>
        <taxon>Hypocreomycetidae</taxon>
        <taxon>Hypocreales</taxon>
        <taxon>Ophiocordycipitaceae</taxon>
        <taxon>Hirsutella</taxon>
    </lineage>
</organism>
<gene>
    <name evidence="1" type="ORF">HIM_11112</name>
</gene>
<dbReference type="AlphaFoldDB" id="A0A0F7ZJB7"/>
<protein>
    <submittedName>
        <fullName evidence="1">Uncharacterized protein</fullName>
    </submittedName>
</protein>
<reference evidence="1 2" key="1">
    <citation type="journal article" date="2014" name="Genome Biol. Evol.">
        <title>Comparative genomics and transcriptomics analyses reveal divergent lifestyle features of nematode endoparasitic fungus Hirsutella minnesotensis.</title>
        <authorList>
            <person name="Lai Y."/>
            <person name="Liu K."/>
            <person name="Zhang X."/>
            <person name="Zhang X."/>
            <person name="Li K."/>
            <person name="Wang N."/>
            <person name="Shu C."/>
            <person name="Wu Y."/>
            <person name="Wang C."/>
            <person name="Bushley K.E."/>
            <person name="Xiang M."/>
            <person name="Liu X."/>
        </authorList>
    </citation>
    <scope>NUCLEOTIDE SEQUENCE [LARGE SCALE GENOMIC DNA]</scope>
    <source>
        <strain evidence="1 2">3608</strain>
    </source>
</reference>
<proteinExistence type="predicted"/>